<accession>A0A0V0H3M8</accession>
<evidence type="ECO:0000313" key="2">
    <source>
        <dbReference type="EMBL" id="JAP14988.1"/>
    </source>
</evidence>
<keyword evidence="1" id="KW-0812">Transmembrane</keyword>
<keyword evidence="1" id="KW-1133">Transmembrane helix</keyword>
<name>A0A0V0H3M8_SOLCH</name>
<feature type="transmembrane region" description="Helical" evidence="1">
    <location>
        <begin position="35"/>
        <end position="58"/>
    </location>
</feature>
<organism evidence="2">
    <name type="scientific">Solanum chacoense</name>
    <name type="common">Chaco potato</name>
    <dbReference type="NCBI Taxonomy" id="4108"/>
    <lineage>
        <taxon>Eukaryota</taxon>
        <taxon>Viridiplantae</taxon>
        <taxon>Streptophyta</taxon>
        <taxon>Embryophyta</taxon>
        <taxon>Tracheophyta</taxon>
        <taxon>Spermatophyta</taxon>
        <taxon>Magnoliopsida</taxon>
        <taxon>eudicotyledons</taxon>
        <taxon>Gunneridae</taxon>
        <taxon>Pentapetalae</taxon>
        <taxon>asterids</taxon>
        <taxon>lamiids</taxon>
        <taxon>Solanales</taxon>
        <taxon>Solanaceae</taxon>
        <taxon>Solanoideae</taxon>
        <taxon>Solaneae</taxon>
        <taxon>Solanum</taxon>
    </lineage>
</organism>
<dbReference type="EMBL" id="GEDG01025806">
    <property type="protein sequence ID" value="JAP14988.1"/>
    <property type="molecule type" value="Transcribed_RNA"/>
</dbReference>
<proteinExistence type="predicted"/>
<keyword evidence="1" id="KW-0472">Membrane</keyword>
<reference evidence="2" key="1">
    <citation type="submission" date="2015-12" db="EMBL/GenBank/DDBJ databases">
        <title>Gene expression during late stages of embryo sac development: a critical building block for successful pollen-pistil interactions.</title>
        <authorList>
            <person name="Liu Y."/>
            <person name="Joly V."/>
            <person name="Sabar M."/>
            <person name="Matton D.P."/>
        </authorList>
    </citation>
    <scope>NUCLEOTIDE SEQUENCE</scope>
</reference>
<sequence>MFHFLWCKVCHVKFASLLQNQIRFWFCCSPSVSPAFFFGVFCAFFLVFFGDFNFSFFLRNTSILILFQI</sequence>
<protein>
    <submittedName>
        <fullName evidence="2">Putative ovule protein</fullName>
    </submittedName>
</protein>
<dbReference type="AlphaFoldDB" id="A0A0V0H3M8"/>
<evidence type="ECO:0000256" key="1">
    <source>
        <dbReference type="SAM" id="Phobius"/>
    </source>
</evidence>